<dbReference type="InterPro" id="IPR001810">
    <property type="entry name" value="F-box_dom"/>
</dbReference>
<name>A0A9P8QK06_9HYPO</name>
<dbReference type="EMBL" id="JAIWOZ010000003">
    <property type="protein sequence ID" value="KAH6607760.1"/>
    <property type="molecule type" value="Genomic_DNA"/>
</dbReference>
<dbReference type="AlphaFoldDB" id="A0A9P8QK06"/>
<keyword evidence="3" id="KW-1185">Reference proteome</keyword>
<dbReference type="Proteomes" id="UP000827724">
    <property type="component" value="Unassembled WGS sequence"/>
</dbReference>
<dbReference type="PROSITE" id="PS50181">
    <property type="entry name" value="FBOX"/>
    <property type="match status" value="1"/>
</dbReference>
<sequence length="377" mass="42462">MDQLLTNLWNRCGWFRQFTPPSAADEAPVREALPRVAPVREVLPRVAPLLDVPAEILLLIGDYLDASELLSLKLSCKSTFNLFPQTYETMDDNDKRRFLLLIEKDPLGKGTVYCHPCNRMHTFQETSGPRADLPDDSKHHNCAIHDRFSPTGNPFGLSYAHARMVMNHHLYGPGHGMPLSSLCVDQIQPWDEETIRCSTSAKVIDDELFLQRTYTFTVAGADAAEFPTYTDVRCFKVCEHTLFFPGASAFHQYILQMHRMPAAGGDGLSTFPEAFGSCGLCLMDYDIIVEPCAGKSGRVVIRAIHQLGSCRSPDDWKWARFTEFSRSYLFFPNRPNRRGSAYGPGAVRKQWVDDELEACAVLDRRPGGHLFGFFLFG</sequence>
<dbReference type="OrthoDB" id="3766406at2759"/>
<comment type="caution">
    <text evidence="2">The sequence shown here is derived from an EMBL/GenBank/DDBJ whole genome shotgun (WGS) entry which is preliminary data.</text>
</comment>
<evidence type="ECO:0000259" key="1">
    <source>
        <dbReference type="PROSITE" id="PS50181"/>
    </source>
</evidence>
<evidence type="ECO:0000313" key="3">
    <source>
        <dbReference type="Proteomes" id="UP000827724"/>
    </source>
</evidence>
<accession>A0A9P8QK06</accession>
<proteinExistence type="predicted"/>
<protein>
    <recommendedName>
        <fullName evidence="1">F-box domain-containing protein</fullName>
    </recommendedName>
</protein>
<reference evidence="2" key="1">
    <citation type="submission" date="2021-08" db="EMBL/GenBank/DDBJ databases">
        <title>Chromosome-Level Trichoderma cornu-damae using Hi-C Data.</title>
        <authorList>
            <person name="Kim C.S."/>
        </authorList>
    </citation>
    <scope>NUCLEOTIDE SEQUENCE</scope>
    <source>
        <strain evidence="2">KA19-0412C</strain>
    </source>
</reference>
<gene>
    <name evidence="2" type="ORF">Trco_004073</name>
</gene>
<organism evidence="2 3">
    <name type="scientific">Trichoderma cornu-damae</name>
    <dbReference type="NCBI Taxonomy" id="654480"/>
    <lineage>
        <taxon>Eukaryota</taxon>
        <taxon>Fungi</taxon>
        <taxon>Dikarya</taxon>
        <taxon>Ascomycota</taxon>
        <taxon>Pezizomycotina</taxon>
        <taxon>Sordariomycetes</taxon>
        <taxon>Hypocreomycetidae</taxon>
        <taxon>Hypocreales</taxon>
        <taxon>Hypocreaceae</taxon>
        <taxon>Trichoderma</taxon>
    </lineage>
</organism>
<evidence type="ECO:0000313" key="2">
    <source>
        <dbReference type="EMBL" id="KAH6607760.1"/>
    </source>
</evidence>
<feature type="domain" description="F-box" evidence="1">
    <location>
        <begin position="46"/>
        <end position="90"/>
    </location>
</feature>